<evidence type="ECO:0000256" key="1">
    <source>
        <dbReference type="SAM" id="MobiDB-lite"/>
    </source>
</evidence>
<dbReference type="InterPro" id="IPR024079">
    <property type="entry name" value="MetalloPept_cat_dom_sf"/>
</dbReference>
<dbReference type="RefSeq" id="WP_091986284.1">
    <property type="nucleotide sequence ID" value="NZ_FOLO01000027.1"/>
</dbReference>
<proteinExistence type="predicted"/>
<dbReference type="GO" id="GO:0008237">
    <property type="term" value="F:metallopeptidase activity"/>
    <property type="evidence" value="ECO:0007669"/>
    <property type="project" value="InterPro"/>
</dbReference>
<sequence>MKKLYTSIVMLSILGANTTQAQDMHTFKKTNWSAIQNAAVVDVKRINSKALKSSQFRLNFDSLEHLLVNGESFILDLPLPDGKFEKFKLQLSSVMSPELAQKYPNIRTFSGYQVSNPEHHGRFDITPSGFHGVFNYEGDKVFIEPKSRDDQFQYQSYFRKNALPISKSALGKRLAPRKNTLRSARTHSEKVRLKNTQQMKTYKIAIATTGEYSEFHGGTKASTLAALVTLLNRVNEVYQRDLAIKLELVANNDTIIYTDKNSDPFKNTDEDIDAISQVINNAIGNANYDIGHIVGTGGGGLAGFEVVCSETKAEGLTGSDSPTADAFHIDYVAHEIGHQFGADHTFNGAAGSCEGNRESLSAYEPGSATTIMGYAGICEAQNLQNNSDPFFHIHSIDQISSFISKAGSCGTNTPKSNQAPSVSTDASFTIPARTPFTLTGQATDADNDTLSYSWEQYDLGGQTNNKSDDNTDDGKRPLFRTFSPQNTASRTFPKLGDILSNNSEYGETLPTTTREMNFRLVVRDNKGNIADKAVKINVVTNEAGFKVSEPSVSTRWTGTNNLITWNTANTEQAPVSCNKVDILLSTDSGMSFTKNLATSTPNDGSEQVSQKKRE</sequence>
<dbReference type="PANTHER" id="PTHR11905:SF159">
    <property type="entry name" value="ADAM METALLOPROTEASE"/>
    <property type="match status" value="1"/>
</dbReference>
<feature type="region of interest" description="Disordered" evidence="1">
    <location>
        <begin position="593"/>
        <end position="614"/>
    </location>
</feature>
<dbReference type="AlphaFoldDB" id="A0A1I1P2J8"/>
<dbReference type="OrthoDB" id="5242130at2"/>
<reference evidence="3 4" key="1">
    <citation type="submission" date="2016-10" db="EMBL/GenBank/DDBJ databases">
        <authorList>
            <person name="de Groot N.N."/>
        </authorList>
    </citation>
    <scope>NUCLEOTIDE SEQUENCE [LARGE SCALE GENOMIC DNA]</scope>
    <source>
        <strain evidence="3 4">DSM 6059</strain>
    </source>
</reference>
<evidence type="ECO:0000313" key="4">
    <source>
        <dbReference type="Proteomes" id="UP000198862"/>
    </source>
</evidence>
<feature type="chain" id="PRO_5011698529" evidence="2">
    <location>
        <begin position="22"/>
        <end position="614"/>
    </location>
</feature>
<dbReference type="EMBL" id="FOLO01000027">
    <property type="protein sequence ID" value="SFD00180.1"/>
    <property type="molecule type" value="Genomic_DNA"/>
</dbReference>
<evidence type="ECO:0000256" key="2">
    <source>
        <dbReference type="SAM" id="SignalP"/>
    </source>
</evidence>
<keyword evidence="2" id="KW-0732">Signal</keyword>
<name>A0A1I1P2J8_9GAMM</name>
<feature type="region of interest" description="Disordered" evidence="1">
    <location>
        <begin position="460"/>
        <end position="493"/>
    </location>
</feature>
<organism evidence="3 4">
    <name type="scientific">Pseudoalteromonas denitrificans DSM 6059</name>
    <dbReference type="NCBI Taxonomy" id="1123010"/>
    <lineage>
        <taxon>Bacteria</taxon>
        <taxon>Pseudomonadati</taxon>
        <taxon>Pseudomonadota</taxon>
        <taxon>Gammaproteobacteria</taxon>
        <taxon>Alteromonadales</taxon>
        <taxon>Pseudoalteromonadaceae</taxon>
        <taxon>Pseudoalteromonas</taxon>
    </lineage>
</organism>
<dbReference type="Gene3D" id="2.60.40.10">
    <property type="entry name" value="Immunoglobulins"/>
    <property type="match status" value="1"/>
</dbReference>
<feature type="compositionally biased region" description="Polar residues" evidence="1">
    <location>
        <begin position="593"/>
        <end position="608"/>
    </location>
</feature>
<accession>A0A1I1P2J8</accession>
<dbReference type="Gene3D" id="3.40.390.10">
    <property type="entry name" value="Collagenase (Catalytic Domain)"/>
    <property type="match status" value="1"/>
</dbReference>
<feature type="signal peptide" evidence="2">
    <location>
        <begin position="1"/>
        <end position="21"/>
    </location>
</feature>
<dbReference type="InterPro" id="IPR013783">
    <property type="entry name" value="Ig-like_fold"/>
</dbReference>
<dbReference type="Proteomes" id="UP000198862">
    <property type="component" value="Unassembled WGS sequence"/>
</dbReference>
<feature type="compositionally biased region" description="Basic and acidic residues" evidence="1">
    <location>
        <begin position="466"/>
        <end position="476"/>
    </location>
</feature>
<keyword evidence="4" id="KW-1185">Reference proteome</keyword>
<dbReference type="Pfam" id="PF13583">
    <property type="entry name" value="Reprolysin_4"/>
    <property type="match status" value="1"/>
</dbReference>
<protein>
    <submittedName>
        <fullName evidence="3">Metallo-peptidase family M12B Reprolysin-like</fullName>
    </submittedName>
</protein>
<dbReference type="PANTHER" id="PTHR11905">
    <property type="entry name" value="ADAM A DISINTEGRIN AND METALLOPROTEASE DOMAIN"/>
    <property type="match status" value="1"/>
</dbReference>
<dbReference type="SUPFAM" id="SSF55486">
    <property type="entry name" value="Metalloproteases ('zincins'), catalytic domain"/>
    <property type="match status" value="1"/>
</dbReference>
<dbReference type="STRING" id="1123010.SAMN02745724_03152"/>
<gene>
    <name evidence="3" type="ORF">SAMN02745724_03152</name>
</gene>
<evidence type="ECO:0000313" key="3">
    <source>
        <dbReference type="EMBL" id="SFD00180.1"/>
    </source>
</evidence>